<dbReference type="HOGENOM" id="CLU_2008079_0_0_1"/>
<keyword evidence="2" id="KW-1185">Reference proteome</keyword>
<dbReference type="Gramene" id="EOX99580">
    <property type="protein sequence ID" value="EOX99580"/>
    <property type="gene ID" value="TCM_008291"/>
</dbReference>
<protein>
    <submittedName>
        <fullName evidence="1">Uncharacterized protein</fullName>
    </submittedName>
</protein>
<reference evidence="1 2" key="1">
    <citation type="journal article" date="2013" name="Genome Biol.">
        <title>The genome sequence of the most widely cultivated cacao type and its use to identify candidate genes regulating pod color.</title>
        <authorList>
            <person name="Motamayor J.C."/>
            <person name="Mockaitis K."/>
            <person name="Schmutz J."/>
            <person name="Haiminen N."/>
            <person name="Iii D.L."/>
            <person name="Cornejo O."/>
            <person name="Findley S.D."/>
            <person name="Zheng P."/>
            <person name="Utro F."/>
            <person name="Royaert S."/>
            <person name="Saski C."/>
            <person name="Jenkins J."/>
            <person name="Podicheti R."/>
            <person name="Zhao M."/>
            <person name="Scheffler B.E."/>
            <person name="Stack J.C."/>
            <person name="Feltus F.A."/>
            <person name="Mustiga G.M."/>
            <person name="Amores F."/>
            <person name="Phillips W."/>
            <person name="Marelli J.P."/>
            <person name="May G.D."/>
            <person name="Shapiro H."/>
            <person name="Ma J."/>
            <person name="Bustamante C.D."/>
            <person name="Schnell R.J."/>
            <person name="Main D."/>
            <person name="Gilbert D."/>
            <person name="Parida L."/>
            <person name="Kuhn D.N."/>
        </authorList>
    </citation>
    <scope>NUCLEOTIDE SEQUENCE [LARGE SCALE GENOMIC DNA]</scope>
    <source>
        <strain evidence="2">cv. Matina 1-6</strain>
    </source>
</reference>
<name>A0A061E3P9_THECC</name>
<accession>A0A061E3P9</accession>
<dbReference type="InParanoid" id="A0A061E3P9"/>
<proteinExistence type="predicted"/>
<organism evidence="1 2">
    <name type="scientific">Theobroma cacao</name>
    <name type="common">Cacao</name>
    <name type="synonym">Cocoa</name>
    <dbReference type="NCBI Taxonomy" id="3641"/>
    <lineage>
        <taxon>Eukaryota</taxon>
        <taxon>Viridiplantae</taxon>
        <taxon>Streptophyta</taxon>
        <taxon>Embryophyta</taxon>
        <taxon>Tracheophyta</taxon>
        <taxon>Spermatophyta</taxon>
        <taxon>Magnoliopsida</taxon>
        <taxon>eudicotyledons</taxon>
        <taxon>Gunneridae</taxon>
        <taxon>Pentapetalae</taxon>
        <taxon>rosids</taxon>
        <taxon>malvids</taxon>
        <taxon>Malvales</taxon>
        <taxon>Malvaceae</taxon>
        <taxon>Byttnerioideae</taxon>
        <taxon>Theobroma</taxon>
    </lineage>
</organism>
<dbReference type="AlphaFoldDB" id="A0A061E3P9"/>
<dbReference type="Proteomes" id="UP000026915">
    <property type="component" value="Chromosome 2"/>
</dbReference>
<evidence type="ECO:0000313" key="1">
    <source>
        <dbReference type="EMBL" id="EOX99580.1"/>
    </source>
</evidence>
<evidence type="ECO:0000313" key="2">
    <source>
        <dbReference type="Proteomes" id="UP000026915"/>
    </source>
</evidence>
<sequence length="124" mass="14448">MAPKRARQSFSDSFDHTRFVSTNVVARHTNSLANKIAIPKRRLDQRLITHLDLQAMIDGLPFSSHIVNEFYETPAIENDGYGQYLAKHEDWNDIIHIRYEKGAQWRFSNNAPISFNWESDETNI</sequence>
<dbReference type="EMBL" id="CM001880">
    <property type="protein sequence ID" value="EOX99580.1"/>
    <property type="molecule type" value="Genomic_DNA"/>
</dbReference>
<gene>
    <name evidence="1" type="ORF">TCM_008291</name>
</gene>